<keyword evidence="1" id="KW-1133">Transmembrane helix</keyword>
<protein>
    <submittedName>
        <fullName evidence="2">Uncharacterized protein</fullName>
    </submittedName>
</protein>
<feature type="transmembrane region" description="Helical" evidence="1">
    <location>
        <begin position="12"/>
        <end position="29"/>
    </location>
</feature>
<organism evidence="2">
    <name type="scientific">Rhizophora mucronata</name>
    <name type="common">Asiatic mangrove</name>
    <dbReference type="NCBI Taxonomy" id="61149"/>
    <lineage>
        <taxon>Eukaryota</taxon>
        <taxon>Viridiplantae</taxon>
        <taxon>Streptophyta</taxon>
        <taxon>Embryophyta</taxon>
        <taxon>Tracheophyta</taxon>
        <taxon>Spermatophyta</taxon>
        <taxon>Magnoliopsida</taxon>
        <taxon>eudicotyledons</taxon>
        <taxon>Gunneridae</taxon>
        <taxon>Pentapetalae</taxon>
        <taxon>rosids</taxon>
        <taxon>fabids</taxon>
        <taxon>Malpighiales</taxon>
        <taxon>Rhizophoraceae</taxon>
        <taxon>Rhizophora</taxon>
    </lineage>
</organism>
<name>A0A2P2PW46_RHIMU</name>
<dbReference type="AlphaFoldDB" id="A0A2P2PW46"/>
<dbReference type="EMBL" id="GGEC01078379">
    <property type="protein sequence ID" value="MBX58863.1"/>
    <property type="molecule type" value="Transcribed_RNA"/>
</dbReference>
<keyword evidence="1" id="KW-0812">Transmembrane</keyword>
<keyword evidence="1" id="KW-0472">Membrane</keyword>
<reference evidence="2" key="1">
    <citation type="submission" date="2018-02" db="EMBL/GenBank/DDBJ databases">
        <title>Rhizophora mucronata_Transcriptome.</title>
        <authorList>
            <person name="Meera S.P."/>
            <person name="Sreeshan A."/>
            <person name="Augustine A."/>
        </authorList>
    </citation>
    <scope>NUCLEOTIDE SEQUENCE</scope>
    <source>
        <tissue evidence="2">Leaf</tissue>
    </source>
</reference>
<evidence type="ECO:0000256" key="1">
    <source>
        <dbReference type="SAM" id="Phobius"/>
    </source>
</evidence>
<accession>A0A2P2PW46</accession>
<sequence length="61" mass="6756">MDVLPMIAAPSYRGLLSFFFIIIFGHPLLDLSFSRITMLVPANKHGNTAPHDVEPCLLFIG</sequence>
<proteinExistence type="predicted"/>
<evidence type="ECO:0000313" key="2">
    <source>
        <dbReference type="EMBL" id="MBX58863.1"/>
    </source>
</evidence>